<dbReference type="EMBL" id="LT598482">
    <property type="protein sequence ID" value="SCU87161.1"/>
    <property type="molecule type" value="Genomic_DNA"/>
</dbReference>
<feature type="compositionally biased region" description="Polar residues" evidence="4">
    <location>
        <begin position="356"/>
        <end position="372"/>
    </location>
</feature>
<feature type="compositionally biased region" description="Polar residues" evidence="4">
    <location>
        <begin position="251"/>
        <end position="264"/>
    </location>
</feature>
<dbReference type="InterPro" id="IPR047252">
    <property type="entry name" value="TP53BP1-like"/>
</dbReference>
<dbReference type="SUPFAM" id="SSF52113">
    <property type="entry name" value="BRCT domain"/>
    <property type="match status" value="1"/>
</dbReference>
<dbReference type="PANTHER" id="PTHR15321:SF3">
    <property type="entry name" value="TP53-BINDING PROTEIN 1"/>
    <property type="match status" value="1"/>
</dbReference>
<feature type="compositionally biased region" description="Polar residues" evidence="4">
    <location>
        <begin position="169"/>
        <end position="181"/>
    </location>
</feature>
<evidence type="ECO:0000313" key="7">
    <source>
        <dbReference type="Proteomes" id="UP000191144"/>
    </source>
</evidence>
<evidence type="ECO:0000256" key="2">
    <source>
        <dbReference type="ARBA" id="ARBA00022763"/>
    </source>
</evidence>
<dbReference type="GO" id="GO:0000077">
    <property type="term" value="P:DNA damage checkpoint signaling"/>
    <property type="evidence" value="ECO:0007669"/>
    <property type="project" value="TreeGrafter"/>
</dbReference>
<dbReference type="Pfam" id="PF08605">
    <property type="entry name" value="Rad9_Rad53_bind"/>
    <property type="match status" value="1"/>
</dbReference>
<feature type="compositionally biased region" description="Polar residues" evidence="4">
    <location>
        <begin position="228"/>
        <end position="239"/>
    </location>
</feature>
<feature type="region of interest" description="Disordered" evidence="4">
    <location>
        <begin position="98"/>
        <end position="156"/>
    </location>
</feature>
<dbReference type="OrthoDB" id="129353at2759"/>
<dbReference type="InterPro" id="IPR047249">
    <property type="entry name" value="BRCT_p53bp1-like_rpt1"/>
</dbReference>
<name>A0A1G4JB34_9SACH</name>
<evidence type="ECO:0000259" key="5">
    <source>
        <dbReference type="Pfam" id="PF08605"/>
    </source>
</evidence>
<keyword evidence="2" id="KW-0227">DNA damage</keyword>
<dbReference type="GO" id="GO:0005634">
    <property type="term" value="C:nucleus"/>
    <property type="evidence" value="ECO:0007669"/>
    <property type="project" value="UniProtKB-SubCell"/>
</dbReference>
<dbReference type="CDD" id="cd17745">
    <property type="entry name" value="BRCT_p53bp1_rpt1"/>
    <property type="match status" value="1"/>
</dbReference>
<feature type="domain" description="Rad9-like Rad53-binding" evidence="5">
    <location>
        <begin position="598"/>
        <end position="725"/>
    </location>
</feature>
<protein>
    <submittedName>
        <fullName evidence="6">LAME_0D09010g1_1</fullName>
    </submittedName>
</protein>
<evidence type="ECO:0000313" key="6">
    <source>
        <dbReference type="EMBL" id="SCU87161.1"/>
    </source>
</evidence>
<keyword evidence="3" id="KW-0539">Nucleus</keyword>
<reference evidence="7" key="1">
    <citation type="submission" date="2016-03" db="EMBL/GenBank/DDBJ databases">
        <authorList>
            <person name="Devillers Hugo."/>
        </authorList>
    </citation>
    <scope>NUCLEOTIDE SEQUENCE [LARGE SCALE GENOMIC DNA]</scope>
</reference>
<evidence type="ECO:0000256" key="3">
    <source>
        <dbReference type="ARBA" id="ARBA00023242"/>
    </source>
</evidence>
<feature type="region of interest" description="Disordered" evidence="4">
    <location>
        <begin position="168"/>
        <end position="264"/>
    </location>
</feature>
<dbReference type="AlphaFoldDB" id="A0A1G4JB34"/>
<feature type="region of interest" description="Disordered" evidence="4">
    <location>
        <begin position="356"/>
        <end position="385"/>
    </location>
</feature>
<dbReference type="InterPro" id="IPR013914">
    <property type="entry name" value="Rad9_Rad53-bd_dom_fun"/>
</dbReference>
<dbReference type="PANTHER" id="PTHR15321">
    <property type="entry name" value="TUMOR SUPPRESSOR P53-BINDING PROTEIN 1"/>
    <property type="match status" value="1"/>
</dbReference>
<feature type="compositionally biased region" description="Polar residues" evidence="4">
    <location>
        <begin position="136"/>
        <end position="146"/>
    </location>
</feature>
<dbReference type="GO" id="GO:0045944">
    <property type="term" value="P:positive regulation of transcription by RNA polymerase II"/>
    <property type="evidence" value="ECO:0007669"/>
    <property type="project" value="TreeGrafter"/>
</dbReference>
<sequence>MDVNDFQAERDQVVGETPKAQRAGIATNNSKTGTKKTDNSVGEIRSVVDDSVGLDDRKTAKEPMLFDQESPSKTGNCESNPVTPNLDRVKAFFRNKRTLGQSGSPPTAQVLQLQSSPLDTPRSQRVKPDFGPRKISPTSLISNMRKNQAPDLSRDTSGFMELNEDYHEQQFSPDQSHIQDQTPPPIVSTGLGRDQNSFSRQQSKKIGDLVSTNSSNASKSSQRVPVFETQQVEGLQDSQAKPLDTDKRHFSNSGGHQTVEISTQPIDTTDEKVAVSENFDGSATQVDLGSLTSVPIPEVTDIASDYQSPLVTRFTSKHAMFSRLPPVGNSTPSQLIVSPSNEVIPLSSLKASPVNDEQISNHQHEATSTPSRVQEESKHNNFNSDAYCLPEDEVELNESEKRIRLRFSNVYEQYMNCEKFDDKVVNGSVVYSDVEKTQELPEVEEGPQPELIKDPEIASHTVHESNVSTQRFDTQDITSHRRPSIQDSFEASQGVVKNRRVFRKKRHGRLKLNDFMEDTRPEKDAFQISPKRSKTEIERIQLYASDLSVNRGAAGMIVTAIPDRNDIVELKERQKSIQEPVTTAVSHFPGEIRITDGGFLTRKDIRFPDAVWCHYDFNYMYYPGRIWGGEPHSNEVEVLFESGLSTVKREDLHYLDVTVGETIMWEGKSYAITALECRSPDESKVIRCVRGYDTVQLKRKNKNGELGKRTLTKALSSITLTVALWAKRPKIILSSDFQNREEAFEDLRHPIRGRKYTTLVTPLSPSKELIDNAFGPESLTDQYASYSSVQDNKVEFKTISTNLRSTEGRGIFHGCLFVLSGLSDRKRDYLSSFIEQEEGIVSKMSFSSIISFIPKVHTIAENLDLSSLKFAGLITEKHSRSLKYLETIALGWPPLHYNFVEHCVRVKKLDWTSIFQFLLPAGESFRLGSSFGSKSSVIKSSNIFHFYLKLFQQSSLEDNINSRTLKMSNYHVIVCGTSDLDKFVSFAFHASGAASVNFCGTGESFLNALEADVESQELDSIIPGVVKESLKTLPKNSNVLLFLNSKSEKNLPANVIGKCIKLTSTGHNIYMEGKEWLIQTIINEDTALSGV</sequence>
<keyword evidence="7" id="KW-1185">Reference proteome</keyword>
<dbReference type="GO" id="GO:0042393">
    <property type="term" value="F:histone binding"/>
    <property type="evidence" value="ECO:0007669"/>
    <property type="project" value="TreeGrafter"/>
</dbReference>
<dbReference type="Proteomes" id="UP000191144">
    <property type="component" value="Chromosome D"/>
</dbReference>
<feature type="compositionally biased region" description="Polar residues" evidence="4">
    <location>
        <begin position="98"/>
        <end position="123"/>
    </location>
</feature>
<evidence type="ECO:0000256" key="4">
    <source>
        <dbReference type="SAM" id="MobiDB-lite"/>
    </source>
</evidence>
<gene>
    <name evidence="6" type="ORF">LAME_0D09010G</name>
</gene>
<organism evidence="6 7">
    <name type="scientific">Lachancea meyersii CBS 8951</name>
    <dbReference type="NCBI Taxonomy" id="1266667"/>
    <lineage>
        <taxon>Eukaryota</taxon>
        <taxon>Fungi</taxon>
        <taxon>Dikarya</taxon>
        <taxon>Ascomycota</taxon>
        <taxon>Saccharomycotina</taxon>
        <taxon>Saccharomycetes</taxon>
        <taxon>Saccharomycetales</taxon>
        <taxon>Saccharomycetaceae</taxon>
        <taxon>Lachancea</taxon>
    </lineage>
</organism>
<comment type="subcellular location">
    <subcellularLocation>
        <location evidence="1">Nucleus</location>
    </subcellularLocation>
</comment>
<feature type="region of interest" description="Disordered" evidence="4">
    <location>
        <begin position="1"/>
        <end position="84"/>
    </location>
</feature>
<feature type="compositionally biased region" description="Polar residues" evidence="4">
    <location>
        <begin position="69"/>
        <end position="83"/>
    </location>
</feature>
<dbReference type="InterPro" id="IPR036420">
    <property type="entry name" value="BRCT_dom_sf"/>
</dbReference>
<feature type="compositionally biased region" description="Low complexity" evidence="4">
    <location>
        <begin position="211"/>
        <end position="221"/>
    </location>
</feature>
<proteinExistence type="predicted"/>
<dbReference type="Gene3D" id="3.40.50.10190">
    <property type="entry name" value="BRCT domain"/>
    <property type="match status" value="1"/>
</dbReference>
<accession>A0A1G4JB34</accession>
<evidence type="ECO:0000256" key="1">
    <source>
        <dbReference type="ARBA" id="ARBA00004123"/>
    </source>
</evidence>